<dbReference type="RefSeq" id="WP_114380438.1">
    <property type="nucleotide sequence ID" value="NZ_QPJD01000007.1"/>
</dbReference>
<dbReference type="Gene3D" id="3.40.50.720">
    <property type="entry name" value="NAD(P)-binding Rossmann-like Domain"/>
    <property type="match status" value="1"/>
</dbReference>
<evidence type="ECO:0000256" key="4">
    <source>
        <dbReference type="RuleBase" id="RU362068"/>
    </source>
</evidence>
<dbReference type="EMBL" id="QPJD01000007">
    <property type="protein sequence ID" value="RCW48051.1"/>
    <property type="molecule type" value="Genomic_DNA"/>
</dbReference>
<dbReference type="InterPro" id="IPR036291">
    <property type="entry name" value="NAD(P)-bd_dom_sf"/>
</dbReference>
<dbReference type="GO" id="GO:0008677">
    <property type="term" value="F:2-dehydropantoate 2-reductase activity"/>
    <property type="evidence" value="ECO:0007669"/>
    <property type="project" value="UniProtKB-EC"/>
</dbReference>
<dbReference type="AlphaFoldDB" id="A0A368W054"/>
<evidence type="ECO:0000256" key="1">
    <source>
        <dbReference type="ARBA" id="ARBA00007870"/>
    </source>
</evidence>
<protein>
    <recommendedName>
        <fullName evidence="4">2-dehydropantoate 2-reductase</fullName>
        <ecNumber evidence="4">1.1.1.169</ecNumber>
    </recommendedName>
    <alternativeName>
        <fullName evidence="4">Ketopantoate reductase</fullName>
    </alternativeName>
</protein>
<evidence type="ECO:0000259" key="5">
    <source>
        <dbReference type="Pfam" id="PF02558"/>
    </source>
</evidence>
<dbReference type="GO" id="GO:0005737">
    <property type="term" value="C:cytoplasm"/>
    <property type="evidence" value="ECO:0007669"/>
    <property type="project" value="TreeGrafter"/>
</dbReference>
<comment type="function">
    <text evidence="4">Catalyzes the NADPH-dependent reduction of ketopantoate into pantoic acid.</text>
</comment>
<dbReference type="OrthoDB" id="9793586at2"/>
<comment type="catalytic activity">
    <reaction evidence="4">
        <text>(R)-pantoate + NADP(+) = 2-dehydropantoate + NADPH + H(+)</text>
        <dbReference type="Rhea" id="RHEA:16233"/>
        <dbReference type="ChEBI" id="CHEBI:11561"/>
        <dbReference type="ChEBI" id="CHEBI:15378"/>
        <dbReference type="ChEBI" id="CHEBI:15980"/>
        <dbReference type="ChEBI" id="CHEBI:57783"/>
        <dbReference type="ChEBI" id="CHEBI:58349"/>
        <dbReference type="EC" id="1.1.1.169"/>
    </reaction>
</comment>
<dbReference type="Gene3D" id="1.10.1040.10">
    <property type="entry name" value="N-(1-d-carboxylethyl)-l-norvaline Dehydrogenase, domain 2"/>
    <property type="match status" value="1"/>
</dbReference>
<feature type="domain" description="Ketopantoate reductase C-terminal" evidence="6">
    <location>
        <begin position="177"/>
        <end position="296"/>
    </location>
</feature>
<dbReference type="Proteomes" id="UP000252415">
    <property type="component" value="Unassembled WGS sequence"/>
</dbReference>
<dbReference type="InterPro" id="IPR008927">
    <property type="entry name" value="6-PGluconate_DH-like_C_sf"/>
</dbReference>
<keyword evidence="4" id="KW-0566">Pantothenate biosynthesis</keyword>
<evidence type="ECO:0000313" key="7">
    <source>
        <dbReference type="EMBL" id="RCW48051.1"/>
    </source>
</evidence>
<dbReference type="InterPro" id="IPR051402">
    <property type="entry name" value="KPR-Related"/>
</dbReference>
<dbReference type="PANTHER" id="PTHR21708">
    <property type="entry name" value="PROBABLE 2-DEHYDROPANTOATE 2-REDUCTASE"/>
    <property type="match status" value="1"/>
</dbReference>
<dbReference type="PANTHER" id="PTHR21708:SF26">
    <property type="entry name" value="2-DEHYDROPANTOATE 2-REDUCTASE"/>
    <property type="match status" value="1"/>
</dbReference>
<keyword evidence="8" id="KW-1185">Reference proteome</keyword>
<keyword evidence="2 4" id="KW-0521">NADP</keyword>
<keyword evidence="3 4" id="KW-0560">Oxidoreductase</keyword>
<evidence type="ECO:0000256" key="3">
    <source>
        <dbReference type="ARBA" id="ARBA00023002"/>
    </source>
</evidence>
<accession>A0A368W054</accession>
<proteinExistence type="inferred from homology"/>
<comment type="pathway">
    <text evidence="4">Cofactor biosynthesis; (R)-pantothenate biosynthesis; (R)-pantoate from 3-methyl-2-oxobutanoate: step 2/2.</text>
</comment>
<evidence type="ECO:0000256" key="2">
    <source>
        <dbReference type="ARBA" id="ARBA00022857"/>
    </source>
</evidence>
<evidence type="ECO:0000259" key="6">
    <source>
        <dbReference type="Pfam" id="PF08546"/>
    </source>
</evidence>
<comment type="caution">
    <text evidence="7">The sequence shown here is derived from an EMBL/GenBank/DDBJ whole genome shotgun (WGS) entry which is preliminary data.</text>
</comment>
<sequence>MKIAVLGAGAVGGYCGTMLKPHVDEVIFIARGQHLKAMQQNGLIVHSSMSGSHHIRAIFTDDFKALMHADLIIFTVNSAQTKETAAQMLPHLKPESTVLTLQNGVDNEERLAALIGSDRVLSGASYITVQLESPGVIRQENIQSFVIGPLSENGRLKAELITDLFNRSGLECKLSSNILETKWEKFLYNATFNPLCALTQKTIGEILDAEALRSYAEDILMEIVLIAKGLGVDLKQAVIDEVFPKSELVRNHRPSMLQHREQGKKMEVESLCGYVIQKGNDLGVKTPVLEYVYHALLSINNSLK</sequence>
<dbReference type="InterPro" id="IPR013332">
    <property type="entry name" value="KPR_N"/>
</dbReference>
<dbReference type="UniPathway" id="UPA00028">
    <property type="reaction ID" value="UER00004"/>
</dbReference>
<dbReference type="InterPro" id="IPR013752">
    <property type="entry name" value="KPA_reductase"/>
</dbReference>
<evidence type="ECO:0000313" key="8">
    <source>
        <dbReference type="Proteomes" id="UP000252415"/>
    </source>
</evidence>
<dbReference type="SUPFAM" id="SSF51735">
    <property type="entry name" value="NAD(P)-binding Rossmann-fold domains"/>
    <property type="match status" value="1"/>
</dbReference>
<dbReference type="NCBIfam" id="TIGR00745">
    <property type="entry name" value="apbA_panE"/>
    <property type="match status" value="1"/>
</dbReference>
<dbReference type="Pfam" id="PF08546">
    <property type="entry name" value="ApbA_C"/>
    <property type="match status" value="1"/>
</dbReference>
<dbReference type="GO" id="GO:0015940">
    <property type="term" value="P:pantothenate biosynthetic process"/>
    <property type="evidence" value="ECO:0007669"/>
    <property type="project" value="UniProtKB-UniPathway"/>
</dbReference>
<feature type="domain" description="Ketopantoate reductase N-terminal" evidence="5">
    <location>
        <begin position="3"/>
        <end position="151"/>
    </location>
</feature>
<dbReference type="EC" id="1.1.1.169" evidence="4"/>
<dbReference type="FunFam" id="1.10.1040.10:FF:000017">
    <property type="entry name" value="2-dehydropantoate 2-reductase"/>
    <property type="match status" value="1"/>
</dbReference>
<dbReference type="InterPro" id="IPR013328">
    <property type="entry name" value="6PGD_dom2"/>
</dbReference>
<dbReference type="InterPro" id="IPR003710">
    <property type="entry name" value="ApbA"/>
</dbReference>
<dbReference type="SUPFAM" id="SSF48179">
    <property type="entry name" value="6-phosphogluconate dehydrogenase C-terminal domain-like"/>
    <property type="match status" value="1"/>
</dbReference>
<reference evidence="7 8" key="1">
    <citation type="submission" date="2018-07" db="EMBL/GenBank/DDBJ databases">
        <title>Genomic Encyclopedia of Type Strains, Phase III (KMG-III): the genomes of soil and plant-associated and newly described type strains.</title>
        <authorList>
            <person name="Whitman W."/>
        </authorList>
    </citation>
    <scope>NUCLEOTIDE SEQUENCE [LARGE SCALE GENOMIC DNA]</scope>
    <source>
        <strain evidence="7 8">CECT 7506</strain>
    </source>
</reference>
<gene>
    <name evidence="7" type="ORF">DFP97_107253</name>
</gene>
<name>A0A368W054_9BACL</name>
<organism evidence="7 8">
    <name type="scientific">Paenibacillus prosopidis</name>
    <dbReference type="NCBI Taxonomy" id="630520"/>
    <lineage>
        <taxon>Bacteria</taxon>
        <taxon>Bacillati</taxon>
        <taxon>Bacillota</taxon>
        <taxon>Bacilli</taxon>
        <taxon>Bacillales</taxon>
        <taxon>Paenibacillaceae</taxon>
        <taxon>Paenibacillus</taxon>
    </lineage>
</organism>
<dbReference type="Pfam" id="PF02558">
    <property type="entry name" value="ApbA"/>
    <property type="match status" value="1"/>
</dbReference>
<comment type="similarity">
    <text evidence="1 4">Belongs to the ketopantoate reductase family.</text>
</comment>